<organism evidence="1 2">
    <name type="scientific">Sphaerodactylus townsendi</name>
    <dbReference type="NCBI Taxonomy" id="933632"/>
    <lineage>
        <taxon>Eukaryota</taxon>
        <taxon>Metazoa</taxon>
        <taxon>Chordata</taxon>
        <taxon>Craniata</taxon>
        <taxon>Vertebrata</taxon>
        <taxon>Euteleostomi</taxon>
        <taxon>Lepidosauria</taxon>
        <taxon>Squamata</taxon>
        <taxon>Bifurcata</taxon>
        <taxon>Gekkota</taxon>
        <taxon>Sphaerodactylidae</taxon>
        <taxon>Sphaerodactylus</taxon>
    </lineage>
</organism>
<proteinExistence type="predicted"/>
<evidence type="ECO:0000313" key="2">
    <source>
        <dbReference type="Proteomes" id="UP000827872"/>
    </source>
</evidence>
<reference evidence="1" key="1">
    <citation type="submission" date="2021-08" db="EMBL/GenBank/DDBJ databases">
        <title>The first chromosome-level gecko genome reveals the dynamic sex chromosomes of Neotropical dwarf geckos (Sphaerodactylidae: Sphaerodactylus).</title>
        <authorList>
            <person name="Pinto B.J."/>
            <person name="Keating S.E."/>
            <person name="Gamble T."/>
        </authorList>
    </citation>
    <scope>NUCLEOTIDE SEQUENCE</scope>
    <source>
        <strain evidence="1">TG3544</strain>
    </source>
</reference>
<comment type="caution">
    <text evidence="1">The sequence shown here is derived from an EMBL/GenBank/DDBJ whole genome shotgun (WGS) entry which is preliminary data.</text>
</comment>
<sequence>MVLLQLKPLFKTEILSGQQAFCPIHLLCMIFKPSTKMIDNPSSNELENPLPASQHQGLQRDAISRAVFRKIIRCCLIHLIFKFYMDKVFRQCETENLHVNRKISGIANSFLSTEKQLRQCEDHNMCNCGEYAMNKFKQIIANYDQMDVTSAATKSLGELDILLDWLDAY</sequence>
<name>A0ACB8F5L6_9SAUR</name>
<evidence type="ECO:0000313" key="1">
    <source>
        <dbReference type="EMBL" id="KAH8000332.1"/>
    </source>
</evidence>
<keyword evidence="2" id="KW-1185">Reference proteome</keyword>
<accession>A0ACB8F5L6</accession>
<dbReference type="EMBL" id="CM037618">
    <property type="protein sequence ID" value="KAH8000332.1"/>
    <property type="molecule type" value="Genomic_DNA"/>
</dbReference>
<gene>
    <name evidence="1" type="ORF">K3G42_024416</name>
</gene>
<dbReference type="Proteomes" id="UP000827872">
    <property type="component" value="Linkage Group LG05"/>
</dbReference>
<protein>
    <submittedName>
        <fullName evidence="1">Uncharacterized protein</fullName>
    </submittedName>
</protein>